<organism evidence="1 2">
    <name type="scientific">Novosphingobium chloroacetimidivorans</name>
    <dbReference type="NCBI Taxonomy" id="1428314"/>
    <lineage>
        <taxon>Bacteria</taxon>
        <taxon>Pseudomonadati</taxon>
        <taxon>Pseudomonadota</taxon>
        <taxon>Alphaproteobacteria</taxon>
        <taxon>Sphingomonadales</taxon>
        <taxon>Sphingomonadaceae</taxon>
        <taxon>Novosphingobium</taxon>
    </lineage>
</organism>
<dbReference type="EMBL" id="JACHLR010000011">
    <property type="protein sequence ID" value="MBB4859437.1"/>
    <property type="molecule type" value="Genomic_DNA"/>
</dbReference>
<evidence type="ECO:0000313" key="1">
    <source>
        <dbReference type="EMBL" id="MBB4859437.1"/>
    </source>
</evidence>
<dbReference type="InterPro" id="IPR011101">
    <property type="entry name" value="DUF5131"/>
</dbReference>
<comment type="caution">
    <text evidence="1">The sequence shown here is derived from an EMBL/GenBank/DDBJ whole genome shotgun (WGS) entry which is preliminary data.</text>
</comment>
<dbReference type="Pfam" id="PF07505">
    <property type="entry name" value="DUF5131"/>
    <property type="match status" value="1"/>
</dbReference>
<protein>
    <submittedName>
        <fullName evidence="1">Protein gp37</fullName>
    </submittedName>
</protein>
<dbReference type="AlphaFoldDB" id="A0A7W7KAW2"/>
<evidence type="ECO:0000313" key="2">
    <source>
        <dbReference type="Proteomes" id="UP000555448"/>
    </source>
</evidence>
<proteinExistence type="predicted"/>
<dbReference type="Proteomes" id="UP000555448">
    <property type="component" value="Unassembled WGS sequence"/>
</dbReference>
<keyword evidence="2" id="KW-1185">Reference proteome</keyword>
<name>A0A7W7KAW2_9SPHN</name>
<sequence length="312" mass="35314">MSDIEWTERTWNPIGGCSRISAGCDHCYAIVMANRLKSTVQKYEGTVVEDDGRIDWTGKIGRADDKEFFRPVNLKKPTIWFVNSMSDMFHENVADADLIEMFRVMQNTSRHRYQILTKRPSRMALKTKELGLVWTPNMWAGVTIEEDKYARPRLRELLKVPASVRFVSAEPLLSALPNLDVAAIDWLISGGESGVARTVRPSNPDWHRDLRDRCRAVGTPFFFKQWGAFGATGARARSKKNTGSLLEGEIVQQMPSDVYDAIDNPRPNWTRIEARTRCSVPDEPASWLDLCVSTSSPTPDDHDDAWLRLAGV</sequence>
<reference evidence="1 2" key="1">
    <citation type="submission" date="2020-08" db="EMBL/GenBank/DDBJ databases">
        <title>Functional genomics of gut bacteria from endangered species of beetles.</title>
        <authorList>
            <person name="Carlos-Shanley C."/>
        </authorList>
    </citation>
    <scope>NUCLEOTIDE SEQUENCE [LARGE SCALE GENOMIC DNA]</scope>
    <source>
        <strain evidence="1 2">S00245</strain>
    </source>
</reference>
<gene>
    <name evidence="1" type="ORF">HNO88_002766</name>
</gene>
<accession>A0A7W7KAW2</accession>
<dbReference type="RefSeq" id="WP_184246321.1">
    <property type="nucleotide sequence ID" value="NZ_JACHLR010000011.1"/>
</dbReference>